<feature type="chain" id="PRO_5047449380" evidence="1">
    <location>
        <begin position="22"/>
        <end position="313"/>
    </location>
</feature>
<dbReference type="CDD" id="cd06325">
    <property type="entry name" value="PBP1_ABC_unchar_transporter"/>
    <property type="match status" value="1"/>
</dbReference>
<evidence type="ECO:0000313" key="3">
    <source>
        <dbReference type="Proteomes" id="UP001198862"/>
    </source>
</evidence>
<keyword evidence="3" id="KW-1185">Reference proteome</keyword>
<dbReference type="EMBL" id="JAJISD010000001">
    <property type="protein sequence ID" value="MCC8428159.1"/>
    <property type="molecule type" value="Genomic_DNA"/>
</dbReference>
<gene>
    <name evidence="2" type="ORF">LJ725_04230</name>
</gene>
<dbReference type="InterPro" id="IPR028082">
    <property type="entry name" value="Peripla_BP_I"/>
</dbReference>
<accession>A0ABS8KQ54</accession>
<evidence type="ECO:0000256" key="1">
    <source>
        <dbReference type="SAM" id="SignalP"/>
    </source>
</evidence>
<evidence type="ECO:0000313" key="2">
    <source>
        <dbReference type="EMBL" id="MCC8428159.1"/>
    </source>
</evidence>
<dbReference type="Pfam" id="PF04392">
    <property type="entry name" value="ABC_sub_bind"/>
    <property type="match status" value="1"/>
</dbReference>
<sequence length="313" mass="32854">MRRRALLLGFGAAGLSTAALAQKPPRVGFLVSGEAGPSWLPFRTAMSELGYVEGRTVFFDFRDAGVNSGAIDSLAQSLVAAQPDVVVAVLSQAIVAARKATQDIPIVFFGAAPEIGGISNVARPEGNLTGVFSPSAAVAAKGLQLFAEIRRETRLFGLVLNNRDPFSVSLRREVEASAAAQGIGLLPIPVDAPGDLTDAFEAAARAGVAGVMVQPSLGFERTAELALRNRLPAVSFRREFAAAGGLMAYGASQADNMRAVAGYVDRILKGARPADLPVQQSSRFELVVNQKTAKALGIDLPPLFLARVDEVIE</sequence>
<comment type="caution">
    <text evidence="2">The sequence shown here is derived from an EMBL/GenBank/DDBJ whole genome shotgun (WGS) entry which is preliminary data.</text>
</comment>
<dbReference type="PANTHER" id="PTHR35271">
    <property type="entry name" value="ABC TRANSPORTER, SUBSTRATE-BINDING LIPOPROTEIN-RELATED"/>
    <property type="match status" value="1"/>
</dbReference>
<dbReference type="Gene3D" id="3.40.50.2300">
    <property type="match status" value="2"/>
</dbReference>
<dbReference type="PANTHER" id="PTHR35271:SF1">
    <property type="entry name" value="ABC TRANSPORTER, SUBSTRATE-BINDING LIPOPROTEIN"/>
    <property type="match status" value="1"/>
</dbReference>
<dbReference type="RefSeq" id="WP_230549356.1">
    <property type="nucleotide sequence ID" value="NZ_JAJISD010000001.1"/>
</dbReference>
<dbReference type="SUPFAM" id="SSF53822">
    <property type="entry name" value="Periplasmic binding protein-like I"/>
    <property type="match status" value="1"/>
</dbReference>
<proteinExistence type="predicted"/>
<keyword evidence="1" id="KW-0732">Signal</keyword>
<protein>
    <submittedName>
        <fullName evidence="2">ABC transporter substrate-binding protein</fullName>
    </submittedName>
</protein>
<dbReference type="Proteomes" id="UP001198862">
    <property type="component" value="Unassembled WGS sequence"/>
</dbReference>
<organism evidence="2 3">
    <name type="scientific">Reyranella aquatilis</name>
    <dbReference type="NCBI Taxonomy" id="2035356"/>
    <lineage>
        <taxon>Bacteria</taxon>
        <taxon>Pseudomonadati</taxon>
        <taxon>Pseudomonadota</taxon>
        <taxon>Alphaproteobacteria</taxon>
        <taxon>Hyphomicrobiales</taxon>
        <taxon>Reyranellaceae</taxon>
        <taxon>Reyranella</taxon>
    </lineage>
</organism>
<name>A0ABS8KQ54_9HYPH</name>
<dbReference type="InterPro" id="IPR007487">
    <property type="entry name" value="ABC_transpt-TYRBP-like"/>
</dbReference>
<feature type="signal peptide" evidence="1">
    <location>
        <begin position="1"/>
        <end position="21"/>
    </location>
</feature>
<reference evidence="2 3" key="1">
    <citation type="submission" date="2021-11" db="EMBL/GenBank/DDBJ databases">
        <authorList>
            <person name="Lee D.-H."/>
            <person name="Kim S.-B."/>
        </authorList>
    </citation>
    <scope>NUCLEOTIDE SEQUENCE [LARGE SCALE GENOMIC DNA]</scope>
    <source>
        <strain evidence="2 3">KCTC 52223</strain>
    </source>
</reference>